<gene>
    <name evidence="1" type="ordered locus">Rahaq_4959</name>
</gene>
<organism evidence="1 2">
    <name type="scientific">Rahnella sp. (strain Y9602)</name>
    <dbReference type="NCBI Taxonomy" id="2703885"/>
    <lineage>
        <taxon>Bacteria</taxon>
        <taxon>Pseudomonadati</taxon>
        <taxon>Pseudomonadota</taxon>
        <taxon>Gammaproteobacteria</taxon>
        <taxon>Enterobacterales</taxon>
        <taxon>Yersiniaceae</taxon>
        <taxon>Rahnella</taxon>
    </lineage>
</organism>
<sequence>MSIVKFKDLPGIIQDKAVDTLSALIIQGGTQTLRSGAVGADSIGVVLALKVREAFISLYAGPVDGVSKNENQVSDFFIQLDKAEIQSGVSRVKWAEGLIRQLPESHDGRNSWLLNYGSKE</sequence>
<name>A0A0H3FHB6_RAHSY</name>
<dbReference type="RefSeq" id="WP_013578215.1">
    <property type="nucleotide sequence ID" value="NC_015062.1"/>
</dbReference>
<geneLocation type="plasmid" evidence="1 2">
    <name>pRAHAQ01</name>
</geneLocation>
<dbReference type="Proteomes" id="UP000007257">
    <property type="component" value="Plasmid pRAHAQ01"/>
</dbReference>
<keyword evidence="1" id="KW-0614">Plasmid</keyword>
<dbReference type="OrthoDB" id="9997000at2"/>
<dbReference type="EMBL" id="CP002506">
    <property type="protein sequence ID" value="ADW76534.1"/>
    <property type="molecule type" value="Genomic_DNA"/>
</dbReference>
<evidence type="ECO:0000313" key="2">
    <source>
        <dbReference type="Proteomes" id="UP000007257"/>
    </source>
</evidence>
<proteinExistence type="predicted"/>
<reference evidence="2" key="1">
    <citation type="submission" date="2011-01" db="EMBL/GenBank/DDBJ databases">
        <title>Complete sequence of plasmid1 of Rahnella sp. Y9602.</title>
        <authorList>
            <consortium name="US DOE Joint Genome Institute"/>
            <person name="Lucas S."/>
            <person name="Copeland A."/>
            <person name="Lapidus A."/>
            <person name="Cheng J.-F."/>
            <person name="Goodwin L."/>
            <person name="Pitluck S."/>
            <person name="Lu M."/>
            <person name="Detter J.C."/>
            <person name="Han C."/>
            <person name="Tapia R."/>
            <person name="Land M."/>
            <person name="Hauser L."/>
            <person name="Kyrpides N."/>
            <person name="Ivanova N."/>
            <person name="Ovchinnikova G."/>
            <person name="Pagani I."/>
            <person name="Sobecky P.A."/>
            <person name="Martinez R.J."/>
            <person name="Woyke T."/>
        </authorList>
    </citation>
    <scope>NUCLEOTIDE SEQUENCE [LARGE SCALE GENOMIC DNA]</scope>
    <source>
        <strain evidence="2">Y9602</strain>
        <plasmid evidence="2">pRAHAQ01</plasmid>
    </source>
</reference>
<dbReference type="HOGENOM" id="CLU_2047763_0_0_6"/>
<protein>
    <submittedName>
        <fullName evidence="1">Uncharacterized protein</fullName>
    </submittedName>
</protein>
<dbReference type="KEGG" id="rah:Rahaq_4959"/>
<reference evidence="1 2" key="2">
    <citation type="journal article" date="2012" name="J. Bacteriol.">
        <title>Complete Genome Sequence of Rahnella sp. Strain Y9602, a Gammaproteobacterium Isolate from Metal- and Radionuclide-Contaminated Soil.</title>
        <authorList>
            <person name="Martinez R.J."/>
            <person name="Bruce D."/>
            <person name="Detter C."/>
            <person name="Goodwin L.A."/>
            <person name="Han J."/>
            <person name="Han C.S."/>
            <person name="Held B."/>
            <person name="Land M.L."/>
            <person name="Mikhailova N."/>
            <person name="Nolan M."/>
            <person name="Pennacchio L."/>
            <person name="Pitluck S."/>
            <person name="Tapia R."/>
            <person name="Woyke T."/>
            <person name="Sobecky P.A."/>
        </authorList>
    </citation>
    <scope>NUCLEOTIDE SEQUENCE [LARGE SCALE GENOMIC DNA]</scope>
    <source>
        <strain evidence="1 2">Y9602</strain>
        <plasmid evidence="1 2">pRAHAQ01</plasmid>
    </source>
</reference>
<evidence type="ECO:0000313" key="1">
    <source>
        <dbReference type="EMBL" id="ADW76534.1"/>
    </source>
</evidence>
<dbReference type="AlphaFoldDB" id="A0A0H3FHB6"/>
<accession>A0A0H3FHB6</accession>